<evidence type="ECO:0000256" key="2">
    <source>
        <dbReference type="ARBA" id="ARBA00023125"/>
    </source>
</evidence>
<dbReference type="PROSITE" id="PS50949">
    <property type="entry name" value="HTH_GNTR"/>
    <property type="match status" value="1"/>
</dbReference>
<dbReference type="Gene3D" id="1.10.10.10">
    <property type="entry name" value="Winged helix-like DNA-binding domain superfamily/Winged helix DNA-binding domain"/>
    <property type="match status" value="1"/>
</dbReference>
<evidence type="ECO:0000313" key="8">
    <source>
        <dbReference type="Proteomes" id="UP000480929"/>
    </source>
</evidence>
<dbReference type="GO" id="GO:0003700">
    <property type="term" value="F:DNA-binding transcription factor activity"/>
    <property type="evidence" value="ECO:0007669"/>
    <property type="project" value="InterPro"/>
</dbReference>
<evidence type="ECO:0000313" key="5">
    <source>
        <dbReference type="EMBL" id="MSA90640.1"/>
    </source>
</evidence>
<dbReference type="InterPro" id="IPR050679">
    <property type="entry name" value="Bact_HTH_transcr_reg"/>
</dbReference>
<dbReference type="Pfam" id="PF00392">
    <property type="entry name" value="GntR"/>
    <property type="match status" value="1"/>
</dbReference>
<dbReference type="RefSeq" id="WP_020225839.1">
    <property type="nucleotide sequence ID" value="NZ_CABKSC010000004.1"/>
</dbReference>
<protein>
    <submittedName>
        <fullName evidence="5">UTRA domain-containing protein</fullName>
    </submittedName>
</protein>
<dbReference type="EMBL" id="WKPI01000033">
    <property type="protein sequence ID" value="MSC34370.1"/>
    <property type="molecule type" value="Genomic_DNA"/>
</dbReference>
<evidence type="ECO:0000256" key="1">
    <source>
        <dbReference type="ARBA" id="ARBA00023015"/>
    </source>
</evidence>
<name>A0A6N7SAJ9_9FIRM</name>
<organism evidence="5 7">
    <name type="scientific">Holdemania massiliensis</name>
    <dbReference type="NCBI Taxonomy" id="1468449"/>
    <lineage>
        <taxon>Bacteria</taxon>
        <taxon>Bacillati</taxon>
        <taxon>Bacillota</taxon>
        <taxon>Erysipelotrichia</taxon>
        <taxon>Erysipelotrichales</taxon>
        <taxon>Erysipelotrichaceae</taxon>
        <taxon>Holdemania</taxon>
    </lineage>
</organism>
<evidence type="ECO:0000259" key="4">
    <source>
        <dbReference type="PROSITE" id="PS50949"/>
    </source>
</evidence>
<dbReference type="Pfam" id="PF07702">
    <property type="entry name" value="UTRA"/>
    <property type="match status" value="1"/>
</dbReference>
<evidence type="ECO:0000313" key="6">
    <source>
        <dbReference type="EMBL" id="MSC34370.1"/>
    </source>
</evidence>
<dbReference type="OrthoDB" id="9801546at2"/>
<keyword evidence="8" id="KW-1185">Reference proteome</keyword>
<proteinExistence type="predicted"/>
<dbReference type="AlphaFoldDB" id="A0A6N7SAJ9"/>
<dbReference type="GO" id="GO:0003677">
    <property type="term" value="F:DNA binding"/>
    <property type="evidence" value="ECO:0007669"/>
    <property type="project" value="UniProtKB-KW"/>
</dbReference>
<gene>
    <name evidence="6" type="ORF">GKD88_14685</name>
    <name evidence="5" type="ORF">GKE08_15015</name>
</gene>
<dbReference type="InterPro" id="IPR036390">
    <property type="entry name" value="WH_DNA-bd_sf"/>
</dbReference>
<dbReference type="InterPro" id="IPR000524">
    <property type="entry name" value="Tscrpt_reg_HTH_GntR"/>
</dbReference>
<keyword evidence="3" id="KW-0804">Transcription</keyword>
<dbReference type="Gene3D" id="3.40.1410.10">
    <property type="entry name" value="Chorismate lyase-like"/>
    <property type="match status" value="1"/>
</dbReference>
<dbReference type="GeneID" id="42457631"/>
<dbReference type="GO" id="GO:0045892">
    <property type="term" value="P:negative regulation of DNA-templated transcription"/>
    <property type="evidence" value="ECO:0007669"/>
    <property type="project" value="TreeGrafter"/>
</dbReference>
<dbReference type="InterPro" id="IPR011663">
    <property type="entry name" value="UTRA"/>
</dbReference>
<dbReference type="InterPro" id="IPR028978">
    <property type="entry name" value="Chorismate_lyase_/UTRA_dom_sf"/>
</dbReference>
<dbReference type="PANTHER" id="PTHR44846">
    <property type="entry name" value="MANNOSYL-D-GLYCERATE TRANSPORT/METABOLISM SYSTEM REPRESSOR MNGR-RELATED"/>
    <property type="match status" value="1"/>
</dbReference>
<evidence type="ECO:0000313" key="7">
    <source>
        <dbReference type="Proteomes" id="UP000433575"/>
    </source>
</evidence>
<dbReference type="PANTHER" id="PTHR44846:SF1">
    <property type="entry name" value="MANNOSYL-D-GLYCERATE TRANSPORT_METABOLISM SYSTEM REPRESSOR MNGR-RELATED"/>
    <property type="match status" value="1"/>
</dbReference>
<reference evidence="7 8" key="1">
    <citation type="journal article" date="2019" name="Nat. Med.">
        <title>A library of human gut bacterial isolates paired with longitudinal multiomics data enables mechanistic microbiome research.</title>
        <authorList>
            <person name="Poyet M."/>
            <person name="Groussin M."/>
            <person name="Gibbons S.M."/>
            <person name="Avila-Pacheco J."/>
            <person name="Jiang X."/>
            <person name="Kearney S.M."/>
            <person name="Perrotta A.R."/>
            <person name="Berdy B."/>
            <person name="Zhao S."/>
            <person name="Lieberman T.D."/>
            <person name="Swanson P.K."/>
            <person name="Smith M."/>
            <person name="Roesemann S."/>
            <person name="Alexander J.E."/>
            <person name="Rich S.A."/>
            <person name="Livny J."/>
            <person name="Vlamakis H."/>
            <person name="Clish C."/>
            <person name="Bullock K."/>
            <person name="Deik A."/>
            <person name="Scott J."/>
            <person name="Pierce K.A."/>
            <person name="Xavier R.J."/>
            <person name="Alm E.J."/>
        </authorList>
    </citation>
    <scope>NUCLEOTIDE SEQUENCE [LARGE SCALE GENOMIC DNA]</scope>
    <source>
        <strain evidence="5 7">BIOML-A4</strain>
        <strain evidence="6 8">BIOML-A5</strain>
    </source>
</reference>
<dbReference type="Proteomes" id="UP000433575">
    <property type="component" value="Unassembled WGS sequence"/>
</dbReference>
<dbReference type="CDD" id="cd07377">
    <property type="entry name" value="WHTH_GntR"/>
    <property type="match status" value="1"/>
</dbReference>
<feature type="domain" description="HTH gntR-type" evidence="4">
    <location>
        <begin position="4"/>
        <end position="72"/>
    </location>
</feature>
<comment type="caution">
    <text evidence="5">The sequence shown here is derived from an EMBL/GenBank/DDBJ whole genome shotgun (WGS) entry which is preliminary data.</text>
</comment>
<dbReference type="SMART" id="SM00866">
    <property type="entry name" value="UTRA"/>
    <property type="match status" value="1"/>
</dbReference>
<dbReference type="InterPro" id="IPR036388">
    <property type="entry name" value="WH-like_DNA-bd_sf"/>
</dbReference>
<dbReference type="EMBL" id="WKPJ01000031">
    <property type="protein sequence ID" value="MSA90640.1"/>
    <property type="molecule type" value="Genomic_DNA"/>
</dbReference>
<dbReference type="Proteomes" id="UP000480929">
    <property type="component" value="Unassembled WGS sequence"/>
</dbReference>
<dbReference type="SUPFAM" id="SSF64288">
    <property type="entry name" value="Chorismate lyase-like"/>
    <property type="match status" value="1"/>
</dbReference>
<keyword evidence="2" id="KW-0238">DNA-binding</keyword>
<dbReference type="SMART" id="SM00345">
    <property type="entry name" value="HTH_GNTR"/>
    <property type="match status" value="1"/>
</dbReference>
<keyword evidence="1" id="KW-0805">Transcription regulation</keyword>
<dbReference type="PRINTS" id="PR00035">
    <property type="entry name" value="HTHGNTR"/>
</dbReference>
<accession>A0A6N7SAJ9</accession>
<evidence type="ECO:0000256" key="3">
    <source>
        <dbReference type="ARBA" id="ARBA00023163"/>
    </source>
</evidence>
<sequence length="233" mass="27218">MKGITLDVLIADEIRSQIENGQYPEDSRLPSERELCDEFSVQRLTVRSSLQILKYEGYIYSKNRSGYYVAKRRITKNLKEFRSTTHILELMGKPSSITLLQFDKIEADKKLAARLDIPIATPLYKLSRLRKLEEEPISIEISYTFAEYVPGLEKFDFTSRSLYAILEKEYHIVMDRAEQEISVIHANEMESELLKVDLGASLIKEHGIVYDTQNRKLEYSENMMLMNRFVFIK</sequence>
<dbReference type="SUPFAM" id="SSF46785">
    <property type="entry name" value="Winged helix' DNA-binding domain"/>
    <property type="match status" value="1"/>
</dbReference>